<dbReference type="EMBL" id="CAJVPZ010045060">
    <property type="protein sequence ID" value="CAG8768649.1"/>
    <property type="molecule type" value="Genomic_DNA"/>
</dbReference>
<keyword evidence="2" id="KW-1185">Reference proteome</keyword>
<evidence type="ECO:0000313" key="1">
    <source>
        <dbReference type="EMBL" id="CAG8768649.1"/>
    </source>
</evidence>
<evidence type="ECO:0000313" key="2">
    <source>
        <dbReference type="Proteomes" id="UP000789396"/>
    </source>
</evidence>
<dbReference type="OrthoDB" id="10437239at2759"/>
<comment type="caution">
    <text evidence="1">The sequence shown here is derived from an EMBL/GenBank/DDBJ whole genome shotgun (WGS) entry which is preliminary data.</text>
</comment>
<proteinExistence type="predicted"/>
<feature type="non-terminal residue" evidence="1">
    <location>
        <position position="43"/>
    </location>
</feature>
<organism evidence="1 2">
    <name type="scientific">Racocetra fulgida</name>
    <dbReference type="NCBI Taxonomy" id="60492"/>
    <lineage>
        <taxon>Eukaryota</taxon>
        <taxon>Fungi</taxon>
        <taxon>Fungi incertae sedis</taxon>
        <taxon>Mucoromycota</taxon>
        <taxon>Glomeromycotina</taxon>
        <taxon>Glomeromycetes</taxon>
        <taxon>Diversisporales</taxon>
        <taxon>Gigasporaceae</taxon>
        <taxon>Racocetra</taxon>
    </lineage>
</organism>
<protein>
    <submittedName>
        <fullName evidence="1">19418_t:CDS:1</fullName>
    </submittedName>
</protein>
<name>A0A9N9J7H6_9GLOM</name>
<accession>A0A9N9J7H6</accession>
<dbReference type="AlphaFoldDB" id="A0A9N9J7H6"/>
<dbReference type="Proteomes" id="UP000789396">
    <property type="component" value="Unassembled WGS sequence"/>
</dbReference>
<feature type="non-terminal residue" evidence="1">
    <location>
        <position position="1"/>
    </location>
</feature>
<reference evidence="1" key="1">
    <citation type="submission" date="2021-06" db="EMBL/GenBank/DDBJ databases">
        <authorList>
            <person name="Kallberg Y."/>
            <person name="Tangrot J."/>
            <person name="Rosling A."/>
        </authorList>
    </citation>
    <scope>NUCLEOTIDE SEQUENCE</scope>
    <source>
        <strain evidence="1">IN212</strain>
    </source>
</reference>
<gene>
    <name evidence="1" type="ORF">RFULGI_LOCUS14889</name>
</gene>
<sequence length="43" mass="4935">KKVNELARDLLGIDDLELANITYVGNKMPVDQNMSEDHYKDLD</sequence>